<evidence type="ECO:0000313" key="1">
    <source>
        <dbReference type="EMBL" id="CAB4844628.1"/>
    </source>
</evidence>
<dbReference type="AlphaFoldDB" id="A0A6J7BKF1"/>
<dbReference type="EMBL" id="CAFAZW010000029">
    <property type="protein sequence ID" value="CAB4844628.1"/>
    <property type="molecule type" value="Genomic_DNA"/>
</dbReference>
<protein>
    <submittedName>
        <fullName evidence="1">Unannotated protein</fullName>
    </submittedName>
</protein>
<accession>A0A6J7BKF1</accession>
<proteinExistence type="predicted"/>
<name>A0A6J7BKF1_9ZZZZ</name>
<reference evidence="1" key="1">
    <citation type="submission" date="2020-05" db="EMBL/GenBank/DDBJ databases">
        <authorList>
            <person name="Chiriac C."/>
            <person name="Salcher M."/>
            <person name="Ghai R."/>
            <person name="Kavagutti S V."/>
        </authorList>
    </citation>
    <scope>NUCLEOTIDE SEQUENCE</scope>
</reference>
<gene>
    <name evidence="1" type="ORF">UFOPK3256_01343</name>
</gene>
<organism evidence="1">
    <name type="scientific">freshwater metagenome</name>
    <dbReference type="NCBI Taxonomy" id="449393"/>
    <lineage>
        <taxon>unclassified sequences</taxon>
        <taxon>metagenomes</taxon>
        <taxon>ecological metagenomes</taxon>
    </lineage>
</organism>
<sequence length="92" mass="10603">MLRFMESISKISNWDSIELNKVMPLLTLKWAVIAYGRTFREAKLEATGEITEEQIKKSNGSLYLDYFDSLRLAEGQDRFVTFRSFKGSIGQS</sequence>